<comment type="caution">
    <text evidence="4">The sequence shown here is derived from an EMBL/GenBank/DDBJ whole genome shotgun (WGS) entry which is preliminary data.</text>
</comment>
<name>X1MZF1_9ZZZZ</name>
<dbReference type="Gene3D" id="3.40.630.40">
    <property type="entry name" value="Zn-dependent exopeptidases"/>
    <property type="match status" value="1"/>
</dbReference>
<proteinExistence type="predicted"/>
<keyword evidence="2" id="KW-1133">Transmembrane helix</keyword>
<keyword evidence="1" id="KW-0378">Hydrolase</keyword>
<dbReference type="GO" id="GO:0008745">
    <property type="term" value="F:N-acetylmuramoyl-L-alanine amidase activity"/>
    <property type="evidence" value="ECO:0007669"/>
    <property type="project" value="InterPro"/>
</dbReference>
<dbReference type="GO" id="GO:0030288">
    <property type="term" value="C:outer membrane-bounded periplasmic space"/>
    <property type="evidence" value="ECO:0007669"/>
    <property type="project" value="TreeGrafter"/>
</dbReference>
<feature type="domain" description="MurNAc-LAA" evidence="3">
    <location>
        <begin position="102"/>
        <end position="178"/>
    </location>
</feature>
<accession>X1MZF1</accession>
<reference evidence="4" key="1">
    <citation type="journal article" date="2014" name="Front. Microbiol.">
        <title>High frequency of phylogenetically diverse reductive dehalogenase-homologous genes in deep subseafloor sedimentary metagenomes.</title>
        <authorList>
            <person name="Kawai M."/>
            <person name="Futagami T."/>
            <person name="Toyoda A."/>
            <person name="Takaki Y."/>
            <person name="Nishi S."/>
            <person name="Hori S."/>
            <person name="Arai W."/>
            <person name="Tsubouchi T."/>
            <person name="Morono Y."/>
            <person name="Uchiyama I."/>
            <person name="Ito T."/>
            <person name="Fujiyama A."/>
            <person name="Inagaki F."/>
            <person name="Takami H."/>
        </authorList>
    </citation>
    <scope>NUCLEOTIDE SEQUENCE</scope>
    <source>
        <strain evidence="4">Expedition CK06-06</strain>
    </source>
</reference>
<sequence length="179" mass="19579">MDEKFNNNNIFRFILTFFVILISLLIIFVGFADKKLMAGDTITIFLDPGHGGRDPGCVHNGLMEKEVNLKIALKLKSLLESNGFKVIMRRTSDQYMSLNDIANMANNSGADLFLSIHNNASLSPESTGTETYWSANGVAGSSQFAASIQSSLVSEIGRPNRGVKTADFRVIKNTRITAA</sequence>
<evidence type="ECO:0000259" key="3">
    <source>
        <dbReference type="SMART" id="SM00646"/>
    </source>
</evidence>
<gene>
    <name evidence="4" type="ORF">S06H3_45962</name>
</gene>
<dbReference type="CDD" id="cd02696">
    <property type="entry name" value="MurNAc-LAA"/>
    <property type="match status" value="1"/>
</dbReference>
<dbReference type="EMBL" id="BARV01028751">
    <property type="protein sequence ID" value="GAI37127.1"/>
    <property type="molecule type" value="Genomic_DNA"/>
</dbReference>
<dbReference type="SMART" id="SM00646">
    <property type="entry name" value="Ami_3"/>
    <property type="match status" value="1"/>
</dbReference>
<dbReference type="AlphaFoldDB" id="X1MZF1"/>
<evidence type="ECO:0000256" key="1">
    <source>
        <dbReference type="ARBA" id="ARBA00022801"/>
    </source>
</evidence>
<evidence type="ECO:0000256" key="2">
    <source>
        <dbReference type="SAM" id="Phobius"/>
    </source>
</evidence>
<dbReference type="PANTHER" id="PTHR30404:SF0">
    <property type="entry name" value="N-ACETYLMURAMOYL-L-ALANINE AMIDASE AMIC"/>
    <property type="match status" value="1"/>
</dbReference>
<protein>
    <recommendedName>
        <fullName evidence="3">MurNAc-LAA domain-containing protein</fullName>
    </recommendedName>
</protein>
<dbReference type="InterPro" id="IPR050695">
    <property type="entry name" value="N-acetylmuramoyl_amidase_3"/>
</dbReference>
<dbReference type="GO" id="GO:0009253">
    <property type="term" value="P:peptidoglycan catabolic process"/>
    <property type="evidence" value="ECO:0007669"/>
    <property type="project" value="InterPro"/>
</dbReference>
<organism evidence="4">
    <name type="scientific">marine sediment metagenome</name>
    <dbReference type="NCBI Taxonomy" id="412755"/>
    <lineage>
        <taxon>unclassified sequences</taxon>
        <taxon>metagenomes</taxon>
        <taxon>ecological metagenomes</taxon>
    </lineage>
</organism>
<dbReference type="InterPro" id="IPR002508">
    <property type="entry name" value="MurNAc-LAA_cat"/>
</dbReference>
<dbReference type="Pfam" id="PF01520">
    <property type="entry name" value="Amidase_3"/>
    <property type="match status" value="1"/>
</dbReference>
<feature type="transmembrane region" description="Helical" evidence="2">
    <location>
        <begin position="12"/>
        <end position="32"/>
    </location>
</feature>
<feature type="non-terminal residue" evidence="4">
    <location>
        <position position="179"/>
    </location>
</feature>
<keyword evidence="2" id="KW-0812">Transmembrane</keyword>
<keyword evidence="2" id="KW-0472">Membrane</keyword>
<dbReference type="SUPFAM" id="SSF53187">
    <property type="entry name" value="Zn-dependent exopeptidases"/>
    <property type="match status" value="1"/>
</dbReference>
<dbReference type="PANTHER" id="PTHR30404">
    <property type="entry name" value="N-ACETYLMURAMOYL-L-ALANINE AMIDASE"/>
    <property type="match status" value="1"/>
</dbReference>
<evidence type="ECO:0000313" key="4">
    <source>
        <dbReference type="EMBL" id="GAI37127.1"/>
    </source>
</evidence>